<feature type="coiled-coil region" evidence="1">
    <location>
        <begin position="148"/>
        <end position="212"/>
    </location>
</feature>
<dbReference type="InterPro" id="IPR002525">
    <property type="entry name" value="Transp_IS110-like_N"/>
</dbReference>
<organism evidence="4 5">
    <name type="scientific">Salinibacter ruber</name>
    <dbReference type="NCBI Taxonomy" id="146919"/>
    <lineage>
        <taxon>Bacteria</taxon>
        <taxon>Pseudomonadati</taxon>
        <taxon>Rhodothermota</taxon>
        <taxon>Rhodothermia</taxon>
        <taxon>Rhodothermales</taxon>
        <taxon>Salinibacteraceae</taxon>
        <taxon>Salinibacter</taxon>
    </lineage>
</organism>
<dbReference type="InterPro" id="IPR003346">
    <property type="entry name" value="Transposase_20"/>
</dbReference>
<dbReference type="AlphaFoldDB" id="A0A9X2TER0"/>
<sequence length="342" mass="37372">MTAPDRFGSSDASANTATRAVGIDVSKASLEVVILGKDADGSASRSMPNTEDGFDMLREWIDREVEVGLEEVHACLEASGGYERPVARYLHEQNLTVSVVNPRRTSAYAESRLNRSKTDPVDARLLARFCRREAPSAWQPASSDQQDLKDMTRGLQGLKKERNRLKNQIDRSSNPTVTGSLQSVLESVNEQIDQLEEAIDEHVQSCRGLARKQELLETIPGIGQTTAALVIAELGNPERFESARQAAAYAGLTPAHHESGSSVHRKPRLSKVGSSRLRKALYFPAISALRCNAAIEAFGDRLAERGKAKMVIIGAAMRKLLHICYGVLKNQTPFDASLHPGT</sequence>
<dbReference type="RefSeq" id="WP_259123534.1">
    <property type="nucleotide sequence ID" value="NZ_JANUAE010000004.1"/>
</dbReference>
<dbReference type="GO" id="GO:0004803">
    <property type="term" value="F:transposase activity"/>
    <property type="evidence" value="ECO:0007669"/>
    <property type="project" value="InterPro"/>
</dbReference>
<evidence type="ECO:0000259" key="3">
    <source>
        <dbReference type="Pfam" id="PF02371"/>
    </source>
</evidence>
<dbReference type="GO" id="GO:0006313">
    <property type="term" value="P:DNA transposition"/>
    <property type="evidence" value="ECO:0007669"/>
    <property type="project" value="InterPro"/>
</dbReference>
<dbReference type="GO" id="GO:0003677">
    <property type="term" value="F:DNA binding"/>
    <property type="evidence" value="ECO:0007669"/>
    <property type="project" value="InterPro"/>
</dbReference>
<dbReference type="Pfam" id="PF02371">
    <property type="entry name" value="Transposase_20"/>
    <property type="match status" value="1"/>
</dbReference>
<feature type="domain" description="Transposase IS116/IS110/IS902 C-terminal" evidence="3">
    <location>
        <begin position="214"/>
        <end position="298"/>
    </location>
</feature>
<name>A0A9X2TER0_9BACT</name>
<keyword evidence="1" id="KW-0175">Coiled coil</keyword>
<comment type="caution">
    <text evidence="4">The sequence shown here is derived from an EMBL/GenBank/DDBJ whole genome shotgun (WGS) entry which is preliminary data.</text>
</comment>
<feature type="domain" description="Transposase IS110-like N-terminal" evidence="2">
    <location>
        <begin position="21"/>
        <end position="170"/>
    </location>
</feature>
<dbReference type="InterPro" id="IPR047650">
    <property type="entry name" value="Transpos_IS110"/>
</dbReference>
<reference evidence="4" key="1">
    <citation type="submission" date="2022-08" db="EMBL/GenBank/DDBJ databases">
        <title>Genomic Encyclopedia of Type Strains, Phase V (KMG-V): Genome sequencing to study the core and pangenomes of soil and plant-associated prokaryotes.</title>
        <authorList>
            <person name="Whitman W."/>
        </authorList>
    </citation>
    <scope>NUCLEOTIDE SEQUENCE</scope>
    <source>
        <strain evidence="4">SP3049</strain>
    </source>
</reference>
<proteinExistence type="predicted"/>
<dbReference type="PANTHER" id="PTHR33055:SF3">
    <property type="entry name" value="PUTATIVE TRANSPOSASE FOR IS117-RELATED"/>
    <property type="match status" value="1"/>
</dbReference>
<dbReference type="Pfam" id="PF01548">
    <property type="entry name" value="DEDD_Tnp_IS110"/>
    <property type="match status" value="1"/>
</dbReference>
<dbReference type="NCBIfam" id="NF033542">
    <property type="entry name" value="transpos_IS110"/>
    <property type="match status" value="1"/>
</dbReference>
<evidence type="ECO:0000259" key="2">
    <source>
        <dbReference type="Pfam" id="PF01548"/>
    </source>
</evidence>
<dbReference type="PANTHER" id="PTHR33055">
    <property type="entry name" value="TRANSPOSASE FOR INSERTION SEQUENCE ELEMENT IS1111A"/>
    <property type="match status" value="1"/>
</dbReference>
<protein>
    <submittedName>
        <fullName evidence="4">Transposase</fullName>
    </submittedName>
</protein>
<evidence type="ECO:0000313" key="4">
    <source>
        <dbReference type="EMBL" id="MCS3709735.1"/>
    </source>
</evidence>
<dbReference type="EMBL" id="JANUAE010000004">
    <property type="protein sequence ID" value="MCS3709735.1"/>
    <property type="molecule type" value="Genomic_DNA"/>
</dbReference>
<evidence type="ECO:0000256" key="1">
    <source>
        <dbReference type="SAM" id="Coils"/>
    </source>
</evidence>
<dbReference type="Proteomes" id="UP001155057">
    <property type="component" value="Unassembled WGS sequence"/>
</dbReference>
<evidence type="ECO:0000313" key="5">
    <source>
        <dbReference type="Proteomes" id="UP001155057"/>
    </source>
</evidence>
<gene>
    <name evidence="4" type="ORF">GGP61_001339</name>
</gene>
<accession>A0A9X2TER0</accession>